<accession>A0AC58SRW0</accession>
<protein>
    <submittedName>
        <fullName evidence="2">Uncharacterized protein LOC142169703</fullName>
    </submittedName>
</protein>
<name>A0AC58SRW0_TOBAC</name>
<gene>
    <name evidence="2" type="primary">LOC142169703</name>
</gene>
<proteinExistence type="predicted"/>
<evidence type="ECO:0000313" key="1">
    <source>
        <dbReference type="Proteomes" id="UP000790787"/>
    </source>
</evidence>
<organism evidence="1 2">
    <name type="scientific">Nicotiana tabacum</name>
    <name type="common">Common tobacco</name>
    <dbReference type="NCBI Taxonomy" id="4097"/>
    <lineage>
        <taxon>Eukaryota</taxon>
        <taxon>Viridiplantae</taxon>
        <taxon>Streptophyta</taxon>
        <taxon>Embryophyta</taxon>
        <taxon>Tracheophyta</taxon>
        <taxon>Spermatophyta</taxon>
        <taxon>Magnoliopsida</taxon>
        <taxon>eudicotyledons</taxon>
        <taxon>Gunneridae</taxon>
        <taxon>Pentapetalae</taxon>
        <taxon>asterids</taxon>
        <taxon>lamiids</taxon>
        <taxon>Solanales</taxon>
        <taxon>Solanaceae</taxon>
        <taxon>Nicotianoideae</taxon>
        <taxon>Nicotianeae</taxon>
        <taxon>Nicotiana</taxon>
    </lineage>
</organism>
<sequence>MELWAEYDAMVPPPGCDCAKFKDYIEHFYQQRLLQFLSGLNDSYDQARRQILLKVTVPTFNQAYAMIVEDESQHSVGLNMSAEKADPMAMQMNRGQGYKGKRNVAYGNGNAVGQSGYRGPATYGGQPRNGRQPFAAVNMPPATWKIRHKHNTSLNGLTNDEWIVDSGSSHHVVSNKDLSEPGHFSQLHTSDKLHLPTGSKELYCGRVKGIGREKGGLYIFKKGLGSKEDTGHRIMAIAYKEDCNLWHKRLGHPSLLAMKYMKIPNDSADQEPDAVEHEYFIEDYAGGQNITSAEQELSPTNEQQLMTDTDTDPSVEELQVEDGEVMTSDQTTILKKSARTSKQPIG</sequence>
<dbReference type="Proteomes" id="UP000790787">
    <property type="component" value="Chromosome 15"/>
</dbReference>
<reference evidence="1" key="1">
    <citation type="journal article" date="2014" name="Nat. Commun.">
        <title>The tobacco genome sequence and its comparison with those of tomato and potato.</title>
        <authorList>
            <person name="Sierro N."/>
            <person name="Battey J.N."/>
            <person name="Ouadi S."/>
            <person name="Bakaher N."/>
            <person name="Bovet L."/>
            <person name="Willig A."/>
            <person name="Goepfert S."/>
            <person name="Peitsch M.C."/>
            <person name="Ivanov N.V."/>
        </authorList>
    </citation>
    <scope>NUCLEOTIDE SEQUENCE [LARGE SCALE GENOMIC DNA]</scope>
</reference>
<reference evidence="2" key="2">
    <citation type="submission" date="2025-08" db="UniProtKB">
        <authorList>
            <consortium name="RefSeq"/>
        </authorList>
    </citation>
    <scope>IDENTIFICATION</scope>
    <source>
        <tissue evidence="2">Leaf</tissue>
    </source>
</reference>
<keyword evidence="1" id="KW-1185">Reference proteome</keyword>
<evidence type="ECO:0000313" key="2">
    <source>
        <dbReference type="RefSeq" id="XP_075087706.1"/>
    </source>
</evidence>
<dbReference type="RefSeq" id="XP_075087706.1">
    <property type="nucleotide sequence ID" value="XM_075231605.1"/>
</dbReference>